<dbReference type="Proteomes" id="UP000826234">
    <property type="component" value="Unassembled WGS sequence"/>
</dbReference>
<sequence>MAIFSTLENPFLETSNTRSHYHPSQAQPLRREQQYTVRRDASQARLLRVLSPSCLQHKNCPTSPKKAEMLSPPHLSFVPDISYQEAKPSNSDSTSPFNVSWPSTERSSSSLTPEGAKALPSEQLVGVKALSSLKLPDVSDSESVIARYIERFRYGQPTNRKERRVPSDPSSQFWWLGNSFVSEDNISRKESSPSSDSSQSGVKPSLFSPLPDQSPLGDLQDISTLDPETVNLQERAARLLQRRSQFSLSLKPEDDILFQWRLRHKMEEASKAAAMIPSIAWKNQCRQPPFASSIVERAAVKSPETTSWSSKGRKVLPASEAHLGRRSTSECHLCCCTNSVRKEPSSKQLTETTYFRNGIAKARSGEQGVKKLIPQEAAVPAYVGFSPMPEPTPSGKQGAKEQILQKDCIAAYLESSSPLRDAGTSKHFSQTISRHGQLASEPDEKVHIEHKGNQRPYRSKQDQAKPVTVFRELHNSPDKQSVQHVLGEVVAERLFSPPESPALHRDKAKRNTKDWIPEEAMSNPAATPSHPQLLDMAAQLLEQAEDSDGTEFEDDPLLQILRGQREVLRSQLRAVDLQMAQDFS</sequence>
<dbReference type="InterPro" id="IPR037646">
    <property type="entry name" value="PROSER3"/>
</dbReference>
<feature type="region of interest" description="Disordered" evidence="1">
    <location>
        <begin position="14"/>
        <end position="35"/>
    </location>
</feature>
<gene>
    <name evidence="2" type="ORF">JD844_005605</name>
</gene>
<feature type="compositionally biased region" description="Polar residues" evidence="1">
    <location>
        <begin position="87"/>
        <end position="112"/>
    </location>
</feature>
<dbReference type="PANTHER" id="PTHR22045:SF6">
    <property type="entry name" value="PROLINE AND SERINE-RICH PROTEIN 3"/>
    <property type="match status" value="1"/>
</dbReference>
<dbReference type="EMBL" id="JAIPUX010000035">
    <property type="protein sequence ID" value="KAH0631318.1"/>
    <property type="molecule type" value="Genomic_DNA"/>
</dbReference>
<feature type="compositionally biased region" description="Polar residues" evidence="1">
    <location>
        <begin position="14"/>
        <end position="27"/>
    </location>
</feature>
<reference evidence="2 3" key="1">
    <citation type="journal article" date="2022" name="Gigascience">
        <title>A chromosome-level genome assembly and annotation of the desert horned lizard, Phrynosoma platyrhinos, provides insight into chromosomal rearrangements among reptiles.</title>
        <authorList>
            <person name="Koochekian N."/>
            <person name="Ascanio A."/>
            <person name="Farleigh K."/>
            <person name="Card D.C."/>
            <person name="Schield D.R."/>
            <person name="Castoe T.A."/>
            <person name="Jezkova T."/>
        </authorList>
    </citation>
    <scope>NUCLEOTIDE SEQUENCE [LARGE SCALE GENOMIC DNA]</scope>
    <source>
        <strain evidence="2">NK-2021</strain>
    </source>
</reference>
<organism evidence="2 3">
    <name type="scientific">Phrynosoma platyrhinos</name>
    <name type="common">Desert horned lizard</name>
    <dbReference type="NCBI Taxonomy" id="52577"/>
    <lineage>
        <taxon>Eukaryota</taxon>
        <taxon>Metazoa</taxon>
        <taxon>Chordata</taxon>
        <taxon>Craniata</taxon>
        <taxon>Vertebrata</taxon>
        <taxon>Euteleostomi</taxon>
        <taxon>Lepidosauria</taxon>
        <taxon>Squamata</taxon>
        <taxon>Bifurcata</taxon>
        <taxon>Unidentata</taxon>
        <taxon>Episquamata</taxon>
        <taxon>Toxicofera</taxon>
        <taxon>Iguania</taxon>
        <taxon>Phrynosomatidae</taxon>
        <taxon>Phrynosomatinae</taxon>
        <taxon>Phrynosoma</taxon>
    </lineage>
</organism>
<name>A0ABQ7TNR2_PHRPL</name>
<comment type="caution">
    <text evidence="2">The sequence shown here is derived from an EMBL/GenBank/DDBJ whole genome shotgun (WGS) entry which is preliminary data.</text>
</comment>
<evidence type="ECO:0000313" key="2">
    <source>
        <dbReference type="EMBL" id="KAH0631318.1"/>
    </source>
</evidence>
<feature type="compositionally biased region" description="Low complexity" evidence="1">
    <location>
        <begin position="192"/>
        <end position="205"/>
    </location>
</feature>
<keyword evidence="3" id="KW-1185">Reference proteome</keyword>
<evidence type="ECO:0008006" key="4">
    <source>
        <dbReference type="Google" id="ProtNLM"/>
    </source>
</evidence>
<protein>
    <recommendedName>
        <fullName evidence="4">Proline and serine-rich protein 3</fullName>
    </recommendedName>
</protein>
<dbReference type="PANTHER" id="PTHR22045">
    <property type="entry name" value="PROLINE AND SERINE-RICH PROTEIN 3"/>
    <property type="match status" value="1"/>
</dbReference>
<accession>A0ABQ7TNR2</accession>
<evidence type="ECO:0000313" key="3">
    <source>
        <dbReference type="Proteomes" id="UP000826234"/>
    </source>
</evidence>
<evidence type="ECO:0000256" key="1">
    <source>
        <dbReference type="SAM" id="MobiDB-lite"/>
    </source>
</evidence>
<proteinExistence type="predicted"/>
<feature type="region of interest" description="Disordered" evidence="1">
    <location>
        <begin position="84"/>
        <end position="117"/>
    </location>
</feature>
<feature type="region of interest" description="Disordered" evidence="1">
    <location>
        <begin position="185"/>
        <end position="210"/>
    </location>
</feature>